<proteinExistence type="predicted"/>
<keyword evidence="2" id="KW-1185">Reference proteome</keyword>
<dbReference type="AlphaFoldDB" id="A0AAN6QCM8"/>
<gene>
    <name evidence="1" type="ORF">N656DRAFT_785056</name>
</gene>
<reference evidence="1" key="2">
    <citation type="submission" date="2023-05" db="EMBL/GenBank/DDBJ databases">
        <authorList>
            <consortium name="Lawrence Berkeley National Laboratory"/>
            <person name="Steindorff A."/>
            <person name="Hensen N."/>
            <person name="Bonometti L."/>
            <person name="Westerberg I."/>
            <person name="Brannstrom I.O."/>
            <person name="Guillou S."/>
            <person name="Cros-Aarteil S."/>
            <person name="Calhoun S."/>
            <person name="Haridas S."/>
            <person name="Kuo A."/>
            <person name="Mondo S."/>
            <person name="Pangilinan J."/>
            <person name="Riley R."/>
            <person name="Labutti K."/>
            <person name="Andreopoulos B."/>
            <person name="Lipzen A."/>
            <person name="Chen C."/>
            <person name="Yanf M."/>
            <person name="Daum C."/>
            <person name="Ng V."/>
            <person name="Clum A."/>
            <person name="Ohm R."/>
            <person name="Martin F."/>
            <person name="Silar P."/>
            <person name="Natvig D."/>
            <person name="Lalanne C."/>
            <person name="Gautier V."/>
            <person name="Ament-Velasquez S.L."/>
            <person name="Kruys A."/>
            <person name="Hutchinson M.I."/>
            <person name="Powell A.J."/>
            <person name="Barry K."/>
            <person name="Miller A.N."/>
            <person name="Grigoriev I.V."/>
            <person name="Debuchy R."/>
            <person name="Gladieux P."/>
            <person name="Thoren M.H."/>
            <person name="Johannesson H."/>
        </authorList>
    </citation>
    <scope>NUCLEOTIDE SEQUENCE</scope>
    <source>
        <strain evidence="1">CBS 508.74</strain>
    </source>
</reference>
<comment type="caution">
    <text evidence="1">The sequence shown here is derived from an EMBL/GenBank/DDBJ whole genome shotgun (WGS) entry which is preliminary data.</text>
</comment>
<dbReference type="EMBL" id="MU853370">
    <property type="protein sequence ID" value="KAK4107738.1"/>
    <property type="molecule type" value="Genomic_DNA"/>
</dbReference>
<sequence>MGGGFPRIVPRKVVGRYCSLSTNRQRVHSVTVTKKRCSTCLLMRRCGGGSEPASAVSSFRDLLRDESDWAESWDGGNGNRHGREGGT</sequence>
<protein>
    <submittedName>
        <fullName evidence="1">Uncharacterized protein</fullName>
    </submittedName>
</protein>
<evidence type="ECO:0000313" key="2">
    <source>
        <dbReference type="Proteomes" id="UP001302812"/>
    </source>
</evidence>
<organism evidence="1 2">
    <name type="scientific">Canariomyces notabilis</name>
    <dbReference type="NCBI Taxonomy" id="2074819"/>
    <lineage>
        <taxon>Eukaryota</taxon>
        <taxon>Fungi</taxon>
        <taxon>Dikarya</taxon>
        <taxon>Ascomycota</taxon>
        <taxon>Pezizomycotina</taxon>
        <taxon>Sordariomycetes</taxon>
        <taxon>Sordariomycetidae</taxon>
        <taxon>Sordariales</taxon>
        <taxon>Chaetomiaceae</taxon>
        <taxon>Canariomyces</taxon>
    </lineage>
</organism>
<reference evidence="1" key="1">
    <citation type="journal article" date="2023" name="Mol. Phylogenet. Evol.">
        <title>Genome-scale phylogeny and comparative genomics of the fungal order Sordariales.</title>
        <authorList>
            <person name="Hensen N."/>
            <person name="Bonometti L."/>
            <person name="Westerberg I."/>
            <person name="Brannstrom I.O."/>
            <person name="Guillou S."/>
            <person name="Cros-Aarteil S."/>
            <person name="Calhoun S."/>
            <person name="Haridas S."/>
            <person name="Kuo A."/>
            <person name="Mondo S."/>
            <person name="Pangilinan J."/>
            <person name="Riley R."/>
            <person name="LaButti K."/>
            <person name="Andreopoulos B."/>
            <person name="Lipzen A."/>
            <person name="Chen C."/>
            <person name="Yan M."/>
            <person name="Daum C."/>
            <person name="Ng V."/>
            <person name="Clum A."/>
            <person name="Steindorff A."/>
            <person name="Ohm R.A."/>
            <person name="Martin F."/>
            <person name="Silar P."/>
            <person name="Natvig D.O."/>
            <person name="Lalanne C."/>
            <person name="Gautier V."/>
            <person name="Ament-Velasquez S.L."/>
            <person name="Kruys A."/>
            <person name="Hutchinson M.I."/>
            <person name="Powell A.J."/>
            <person name="Barry K."/>
            <person name="Miller A.N."/>
            <person name="Grigoriev I.V."/>
            <person name="Debuchy R."/>
            <person name="Gladieux P."/>
            <person name="Hiltunen Thoren M."/>
            <person name="Johannesson H."/>
        </authorList>
    </citation>
    <scope>NUCLEOTIDE SEQUENCE</scope>
    <source>
        <strain evidence="1">CBS 508.74</strain>
    </source>
</reference>
<name>A0AAN6QCM8_9PEZI</name>
<accession>A0AAN6QCM8</accession>
<dbReference type="RefSeq" id="XP_064665308.1">
    <property type="nucleotide sequence ID" value="XM_064816295.1"/>
</dbReference>
<dbReference type="Proteomes" id="UP001302812">
    <property type="component" value="Unassembled WGS sequence"/>
</dbReference>
<evidence type="ECO:0000313" key="1">
    <source>
        <dbReference type="EMBL" id="KAK4107738.1"/>
    </source>
</evidence>
<dbReference type="GeneID" id="89940420"/>